<gene>
    <name evidence="4" type="ORF">PIB30_008967</name>
</gene>
<dbReference type="InterPro" id="IPR021410">
    <property type="entry name" value="FAF"/>
</dbReference>
<feature type="coiled-coil region" evidence="2">
    <location>
        <begin position="247"/>
        <end position="283"/>
    </location>
</feature>
<protein>
    <recommendedName>
        <fullName evidence="3">FAF domain-containing protein</fullName>
    </recommendedName>
</protein>
<evidence type="ECO:0000313" key="4">
    <source>
        <dbReference type="EMBL" id="MED6131378.1"/>
    </source>
</evidence>
<evidence type="ECO:0000313" key="5">
    <source>
        <dbReference type="Proteomes" id="UP001341840"/>
    </source>
</evidence>
<dbReference type="Pfam" id="PF11250">
    <property type="entry name" value="FAF"/>
    <property type="match status" value="1"/>
</dbReference>
<dbReference type="Proteomes" id="UP001341840">
    <property type="component" value="Unassembled WGS sequence"/>
</dbReference>
<proteinExistence type="inferred from homology"/>
<comment type="similarity">
    <text evidence="1">Belongs to the fantastic four family.</text>
</comment>
<organism evidence="4 5">
    <name type="scientific">Stylosanthes scabra</name>
    <dbReference type="NCBI Taxonomy" id="79078"/>
    <lineage>
        <taxon>Eukaryota</taxon>
        <taxon>Viridiplantae</taxon>
        <taxon>Streptophyta</taxon>
        <taxon>Embryophyta</taxon>
        <taxon>Tracheophyta</taxon>
        <taxon>Spermatophyta</taxon>
        <taxon>Magnoliopsida</taxon>
        <taxon>eudicotyledons</taxon>
        <taxon>Gunneridae</taxon>
        <taxon>Pentapetalae</taxon>
        <taxon>rosids</taxon>
        <taxon>fabids</taxon>
        <taxon>Fabales</taxon>
        <taxon>Fabaceae</taxon>
        <taxon>Papilionoideae</taxon>
        <taxon>50 kb inversion clade</taxon>
        <taxon>dalbergioids sensu lato</taxon>
        <taxon>Dalbergieae</taxon>
        <taxon>Pterocarpus clade</taxon>
        <taxon>Stylosanthes</taxon>
    </lineage>
</organism>
<evidence type="ECO:0000256" key="1">
    <source>
        <dbReference type="ARBA" id="ARBA00008690"/>
    </source>
</evidence>
<dbReference type="EMBL" id="JASCZI010060436">
    <property type="protein sequence ID" value="MED6131378.1"/>
    <property type="molecule type" value="Genomic_DNA"/>
</dbReference>
<feature type="domain" description="FAF" evidence="3">
    <location>
        <begin position="170"/>
        <end position="225"/>
    </location>
</feature>
<dbReference type="PANTHER" id="PTHR33155:SF58">
    <property type="entry name" value="DUF3049 FAMILY PROTEIN"/>
    <property type="match status" value="1"/>
</dbReference>
<evidence type="ECO:0000256" key="2">
    <source>
        <dbReference type="SAM" id="Coils"/>
    </source>
</evidence>
<evidence type="ECO:0000259" key="3">
    <source>
        <dbReference type="Pfam" id="PF11250"/>
    </source>
</evidence>
<dbReference type="PANTHER" id="PTHR33155">
    <property type="entry name" value="FANTASTIC FOUR-LIKE PROTEIN (DUF3049)"/>
    <property type="match status" value="1"/>
</dbReference>
<sequence>MDILRDFLPQKVKRINSTLYSKALLWKSKLPAFSMKSFHCKKCCQYQPHQVQVGLKTLAVIHQQKQPSQVIHCYTIAPASATPLPPPPPPTPPPSLPPPPSMWLSCSYAFRCTMIGDVLGSESGDYMTVEGKSEAEGQEEQEEAKSSSFIRIDLSKGKEKMEEEKKRELQFPPPITLMRTDTGRMPWVFKREHGEEGRLVITAERVKRREYVEALRVNGKVTMKLVPEEDGDEEESEYCEECGCSVNEEEEEETVELEDLEFNHEEEEEMVEEEEEEDGFELEVEEEGYNSNLWDKERGLCWDFGECSAGVGDSNGFMGRTCSSPAHLRPITPVM</sequence>
<reference evidence="4 5" key="1">
    <citation type="journal article" date="2023" name="Plants (Basel)">
        <title>Bridging the Gap: Combining Genomics and Transcriptomics Approaches to Understand Stylosanthes scabra, an Orphan Legume from the Brazilian Caatinga.</title>
        <authorList>
            <person name="Ferreira-Neto J.R.C."/>
            <person name="da Silva M.D."/>
            <person name="Binneck E."/>
            <person name="de Melo N.F."/>
            <person name="da Silva R.H."/>
            <person name="de Melo A.L.T.M."/>
            <person name="Pandolfi V."/>
            <person name="Bustamante F.O."/>
            <person name="Brasileiro-Vidal A.C."/>
            <person name="Benko-Iseppon A.M."/>
        </authorList>
    </citation>
    <scope>NUCLEOTIDE SEQUENCE [LARGE SCALE GENOMIC DNA]</scope>
    <source>
        <tissue evidence="4">Leaves</tissue>
    </source>
</reference>
<name>A0ABU6S6F4_9FABA</name>
<accession>A0ABU6S6F4</accession>
<keyword evidence="2" id="KW-0175">Coiled coil</keyword>
<dbReference type="InterPro" id="IPR046431">
    <property type="entry name" value="FAF_dom"/>
</dbReference>
<comment type="caution">
    <text evidence="4">The sequence shown here is derived from an EMBL/GenBank/DDBJ whole genome shotgun (WGS) entry which is preliminary data.</text>
</comment>
<keyword evidence="5" id="KW-1185">Reference proteome</keyword>